<proteinExistence type="predicted"/>
<gene>
    <name evidence="3" type="ORF">CEURO_LOCUS668</name>
</gene>
<evidence type="ECO:0000256" key="1">
    <source>
        <dbReference type="SAM" id="MobiDB-lite"/>
    </source>
</evidence>
<dbReference type="InterPro" id="IPR007021">
    <property type="entry name" value="DUF659"/>
</dbReference>
<name>A0A9P0YH05_CUSEU</name>
<feature type="compositionally biased region" description="Polar residues" evidence="1">
    <location>
        <begin position="110"/>
        <end position="123"/>
    </location>
</feature>
<organism evidence="3 4">
    <name type="scientific">Cuscuta europaea</name>
    <name type="common">European dodder</name>
    <dbReference type="NCBI Taxonomy" id="41803"/>
    <lineage>
        <taxon>Eukaryota</taxon>
        <taxon>Viridiplantae</taxon>
        <taxon>Streptophyta</taxon>
        <taxon>Embryophyta</taxon>
        <taxon>Tracheophyta</taxon>
        <taxon>Spermatophyta</taxon>
        <taxon>Magnoliopsida</taxon>
        <taxon>eudicotyledons</taxon>
        <taxon>Gunneridae</taxon>
        <taxon>Pentapetalae</taxon>
        <taxon>asterids</taxon>
        <taxon>lamiids</taxon>
        <taxon>Solanales</taxon>
        <taxon>Convolvulaceae</taxon>
        <taxon>Cuscuteae</taxon>
        <taxon>Cuscuta</taxon>
        <taxon>Cuscuta subgen. Cuscuta</taxon>
    </lineage>
</organism>
<dbReference type="OrthoDB" id="1937290at2759"/>
<dbReference type="InterPro" id="IPR012337">
    <property type="entry name" value="RNaseH-like_sf"/>
</dbReference>
<dbReference type="Proteomes" id="UP001152484">
    <property type="component" value="Unassembled WGS sequence"/>
</dbReference>
<dbReference type="SUPFAM" id="SSF53098">
    <property type="entry name" value="Ribonuclease H-like"/>
    <property type="match status" value="1"/>
</dbReference>
<dbReference type="PANTHER" id="PTHR32166:SF81">
    <property type="entry name" value="OS06G0658400 PROTEIN"/>
    <property type="match status" value="1"/>
</dbReference>
<feature type="region of interest" description="Disordered" evidence="1">
    <location>
        <begin position="95"/>
        <end position="133"/>
    </location>
</feature>
<evidence type="ECO:0000313" key="3">
    <source>
        <dbReference type="EMBL" id="CAH9054543.1"/>
    </source>
</evidence>
<feature type="domain" description="DUF659" evidence="2">
    <location>
        <begin position="186"/>
        <end position="337"/>
    </location>
</feature>
<dbReference type="Pfam" id="PF04937">
    <property type="entry name" value="DUF659"/>
    <property type="match status" value="1"/>
</dbReference>
<accession>A0A9P0YH05</accession>
<dbReference type="AlphaFoldDB" id="A0A9P0YH05"/>
<evidence type="ECO:0000259" key="2">
    <source>
        <dbReference type="Pfam" id="PF04937"/>
    </source>
</evidence>
<reference evidence="3" key="1">
    <citation type="submission" date="2022-07" db="EMBL/GenBank/DDBJ databases">
        <authorList>
            <person name="Macas J."/>
            <person name="Novak P."/>
            <person name="Neumann P."/>
        </authorList>
    </citation>
    <scope>NUCLEOTIDE SEQUENCE</scope>
</reference>
<dbReference type="PANTHER" id="PTHR32166">
    <property type="entry name" value="OSJNBA0013A04.12 PROTEIN"/>
    <property type="match status" value="1"/>
</dbReference>
<sequence length="405" mass="45262">MEHTSQVSDGVSASGNSSVGVDNTPLWKFVTKLGKSADTGGTWRFQCNFCNSIKQGSYSRVRAHLLKISKQGIAICNKVQPNDIREIKKLEEVEKNKKNSAPKDVPLPSAGSQTDWISNTSLPNKRKASSSPLEKAFDMDARGRLDEEIARMFFTGGLPFNLARNPYYVRAFSFAANHNLGGYVPPGYNKLRTSLLQQEKANVERLLQPLKATWPERGVTVATDGWSDPQRRPIINFMATSGSGPMFLKAVNCMGEFKSKEFIANLMKEVIDEIGHQNVVQVITDNAANCKGAGEIIEGMYPHIYWTPCVVHTLNLALKNICAAKNVENNTEVYDECHWITEIHGDAVHIKNFIMNHTMMLSMFNKFISLKLLSVADTRFASIIVMLKRFKLIRRGLEAMVLSDE</sequence>
<evidence type="ECO:0000313" key="4">
    <source>
        <dbReference type="Proteomes" id="UP001152484"/>
    </source>
</evidence>
<comment type="caution">
    <text evidence="3">The sequence shown here is derived from an EMBL/GenBank/DDBJ whole genome shotgun (WGS) entry which is preliminary data.</text>
</comment>
<dbReference type="EMBL" id="CAMAPE010000002">
    <property type="protein sequence ID" value="CAH9054543.1"/>
    <property type="molecule type" value="Genomic_DNA"/>
</dbReference>
<protein>
    <recommendedName>
        <fullName evidence="2">DUF659 domain-containing protein</fullName>
    </recommendedName>
</protein>
<keyword evidence="4" id="KW-1185">Reference proteome</keyword>